<dbReference type="InterPro" id="IPR003838">
    <property type="entry name" value="ABC3_permease_C"/>
</dbReference>
<dbReference type="EMBL" id="LRPC01000012">
    <property type="protein sequence ID" value="KYG75877.1"/>
    <property type="molecule type" value="Genomic_DNA"/>
</dbReference>
<evidence type="ECO:0000313" key="11">
    <source>
        <dbReference type="Proteomes" id="UP000075606"/>
    </source>
</evidence>
<evidence type="ECO:0000256" key="7">
    <source>
        <dbReference type="SAM" id="Phobius"/>
    </source>
</evidence>
<feature type="domain" description="ABC3 transporter permease C-terminal" evidence="8">
    <location>
        <begin position="423"/>
        <end position="538"/>
    </location>
</feature>
<dbReference type="GO" id="GO:0005886">
    <property type="term" value="C:plasma membrane"/>
    <property type="evidence" value="ECO:0007669"/>
    <property type="project" value="UniProtKB-SubCell"/>
</dbReference>
<feature type="transmembrane region" description="Helical" evidence="7">
    <location>
        <begin position="416"/>
        <end position="436"/>
    </location>
</feature>
<feature type="transmembrane region" description="Helical" evidence="7">
    <location>
        <begin position="135"/>
        <end position="158"/>
    </location>
</feature>
<keyword evidence="2" id="KW-1003">Cell membrane</keyword>
<keyword evidence="5 7" id="KW-0472">Membrane</keyword>
<keyword evidence="4 7" id="KW-1133">Transmembrane helix</keyword>
<comment type="caution">
    <text evidence="10">The sequence shown here is derived from an EMBL/GenBank/DDBJ whole genome shotgun (WGS) entry which is preliminary data.</text>
</comment>
<evidence type="ECO:0000313" key="10">
    <source>
        <dbReference type="EMBL" id="KYG75877.1"/>
    </source>
</evidence>
<dbReference type="AlphaFoldDB" id="A0A150XAW9"/>
<dbReference type="Pfam" id="PF12704">
    <property type="entry name" value="MacB_PCD"/>
    <property type="match status" value="2"/>
</dbReference>
<keyword evidence="11" id="KW-1185">Reference proteome</keyword>
<protein>
    <recommendedName>
        <fullName evidence="12">ABC transporter permease</fullName>
    </recommendedName>
</protein>
<dbReference type="NCBIfam" id="NF038404">
    <property type="entry name" value="perm_prefix_2"/>
    <property type="match status" value="1"/>
</dbReference>
<dbReference type="GO" id="GO:0022857">
    <property type="term" value="F:transmembrane transporter activity"/>
    <property type="evidence" value="ECO:0007669"/>
    <property type="project" value="TreeGrafter"/>
</dbReference>
<feature type="transmembrane region" description="Helical" evidence="7">
    <location>
        <begin position="854"/>
        <end position="873"/>
    </location>
</feature>
<dbReference type="Pfam" id="PF02687">
    <property type="entry name" value="FtsX"/>
    <property type="match status" value="2"/>
</dbReference>
<evidence type="ECO:0000259" key="8">
    <source>
        <dbReference type="Pfam" id="PF02687"/>
    </source>
</evidence>
<dbReference type="PANTHER" id="PTHR30572">
    <property type="entry name" value="MEMBRANE COMPONENT OF TRANSPORTER-RELATED"/>
    <property type="match status" value="1"/>
</dbReference>
<dbReference type="STRING" id="333140.AWW68_08595"/>
<evidence type="ECO:0000256" key="4">
    <source>
        <dbReference type="ARBA" id="ARBA00022989"/>
    </source>
</evidence>
<evidence type="ECO:0000256" key="6">
    <source>
        <dbReference type="SAM" id="MobiDB-lite"/>
    </source>
</evidence>
<feature type="transmembrane region" description="Helical" evidence="7">
    <location>
        <begin position="467"/>
        <end position="489"/>
    </location>
</feature>
<keyword evidence="3 7" id="KW-0812">Transmembrane</keyword>
<feature type="transmembrane region" description="Helical" evidence="7">
    <location>
        <begin position="888"/>
        <end position="908"/>
    </location>
</feature>
<sequence>MEIALSEKIVAHLFFLSMTPHKKMKNSKNHINSESNLPPSGRIKGGTPPRLAEKLLLWFLKDELAEEVLGDLDEKFYSTAEKHSTRKAKRNYWFQVIHYLRPFALKSTKFRNLTATFMIGHFLKISWRTLLRRKVFSSIKIGGFAIGIAACILISLFVRHELSYDKHYRHQEQIFRIANQYSNAGDFGRWTNLQGPFKPILEDYVPEIELVAKTVFWKWGDVGENHVRKQESVNNIYESGFFYADPELLEILEIPLLYGDQKTALSQPNSIVISKSKAEKFFPGTNPVGEQLILNDNSNQPYTIGGVMEDLPSTTHLQGDYILTLKDRKSGPGSTGWCCSNYTFYIKTIAGANKKALEQKLVEIRDTYVMDLLAAEGVSELDDMRNYRSFYLQPIANVHLNPEEIGDYQQHGQEDLVWIFGGIALIILVLACLNFINLSTAKSIQRAKEVGLRKVVGSVRTGLIRQFLVESIFYSLISVILGLAIASIALPTFNQLADKTLVLPVNNFWFIPSLALAAIIIGFISGIYPALYLSRFSPIDALKGKTKTRGKNSLVRNGMVVFQFTATVILVICSLVLHKQFNHYMNQSLGYEKDQVINILGLNTIEASERDLLKEELLRLPGISSATLADYLPVSGGRITNAAFWNEGRKELDPSFEAATWRVDEDYIETMGMKLTQGRNFTKQASDSSAIIINESMLNQLLLDDPIGKQVVDMFNNKRTIIGVVKDFNFESLATNVRPLAMTRGKGFNTISIKISTNELAEVTSSIGKTWDNIKPNQPIRYSFMDDRFERMYTSLLKAKNIFIIFSILSITVACLGLFALSAYTVEQRSKEVSVRKVLGASVSRLFTLLAKDFIKLIFIAIVIGIPVGWALSEEILQGMANTIDLNWSIFLVSALVAFGIALFTISYESVRAAIANPAEKLRSE</sequence>
<dbReference type="InterPro" id="IPR050250">
    <property type="entry name" value="Macrolide_Exporter_MacB"/>
</dbReference>
<reference evidence="10 11" key="1">
    <citation type="submission" date="2016-01" db="EMBL/GenBank/DDBJ databases">
        <title>Genome sequencing of Roseivirga spongicola UST030701-084.</title>
        <authorList>
            <person name="Selvaratnam C."/>
            <person name="Thevarajoo S."/>
            <person name="Goh K.M."/>
            <person name="Ee R."/>
            <person name="Chan K.-G."/>
            <person name="Chong C.S."/>
        </authorList>
    </citation>
    <scope>NUCLEOTIDE SEQUENCE [LARGE SCALE GENOMIC DNA]</scope>
    <source>
        <strain evidence="10 11">UST030701-084</strain>
    </source>
</reference>
<feature type="domain" description="ABC3 transporter permease C-terminal" evidence="8">
    <location>
        <begin position="804"/>
        <end position="914"/>
    </location>
</feature>
<name>A0A150XAW9_9BACT</name>
<evidence type="ECO:0008006" key="12">
    <source>
        <dbReference type="Google" id="ProtNLM"/>
    </source>
</evidence>
<dbReference type="PANTHER" id="PTHR30572:SF18">
    <property type="entry name" value="ABC-TYPE MACROLIDE FAMILY EXPORT SYSTEM PERMEASE COMPONENT 2"/>
    <property type="match status" value="1"/>
</dbReference>
<evidence type="ECO:0000256" key="2">
    <source>
        <dbReference type="ARBA" id="ARBA00022475"/>
    </source>
</evidence>
<evidence type="ECO:0000259" key="9">
    <source>
        <dbReference type="Pfam" id="PF12704"/>
    </source>
</evidence>
<organism evidence="10 11">
    <name type="scientific">Roseivirga spongicola</name>
    <dbReference type="NCBI Taxonomy" id="333140"/>
    <lineage>
        <taxon>Bacteria</taxon>
        <taxon>Pseudomonadati</taxon>
        <taxon>Bacteroidota</taxon>
        <taxon>Cytophagia</taxon>
        <taxon>Cytophagales</taxon>
        <taxon>Roseivirgaceae</taxon>
        <taxon>Roseivirga</taxon>
    </lineage>
</organism>
<gene>
    <name evidence="10" type="ORF">AWW68_08595</name>
</gene>
<dbReference type="Proteomes" id="UP000075606">
    <property type="component" value="Unassembled WGS sequence"/>
</dbReference>
<comment type="subcellular location">
    <subcellularLocation>
        <location evidence="1">Cell membrane</location>
        <topology evidence="1">Multi-pass membrane protein</topology>
    </subcellularLocation>
</comment>
<feature type="compositionally biased region" description="Polar residues" evidence="6">
    <location>
        <begin position="29"/>
        <end position="38"/>
    </location>
</feature>
<feature type="domain" description="MacB-like periplasmic core" evidence="9">
    <location>
        <begin position="141"/>
        <end position="362"/>
    </location>
</feature>
<feature type="transmembrane region" description="Helical" evidence="7">
    <location>
        <begin position="554"/>
        <end position="577"/>
    </location>
</feature>
<evidence type="ECO:0000256" key="1">
    <source>
        <dbReference type="ARBA" id="ARBA00004651"/>
    </source>
</evidence>
<proteinExistence type="predicted"/>
<evidence type="ECO:0000256" key="5">
    <source>
        <dbReference type="ARBA" id="ARBA00023136"/>
    </source>
</evidence>
<evidence type="ECO:0000256" key="3">
    <source>
        <dbReference type="ARBA" id="ARBA00022692"/>
    </source>
</evidence>
<dbReference type="InterPro" id="IPR047699">
    <property type="entry name" value="Permease_put_prefix"/>
</dbReference>
<dbReference type="OrthoDB" id="8740261at2"/>
<feature type="region of interest" description="Disordered" evidence="6">
    <location>
        <begin position="25"/>
        <end position="46"/>
    </location>
</feature>
<dbReference type="InterPro" id="IPR025857">
    <property type="entry name" value="MacB_PCD"/>
</dbReference>
<feature type="domain" description="MacB-like periplasmic core" evidence="9">
    <location>
        <begin position="570"/>
        <end position="729"/>
    </location>
</feature>
<feature type="transmembrane region" description="Helical" evidence="7">
    <location>
        <begin position="802"/>
        <end position="826"/>
    </location>
</feature>
<accession>A0A150XAW9</accession>
<feature type="transmembrane region" description="Helical" evidence="7">
    <location>
        <begin position="509"/>
        <end position="533"/>
    </location>
</feature>